<accession>A0ABX4FGJ6</accession>
<dbReference type="InterPro" id="IPR058625">
    <property type="entry name" value="MdtA-like_BSH"/>
</dbReference>
<feature type="domain" description="Multidrug resistance protein MdtA-like barrel-sandwich hybrid" evidence="9">
    <location>
        <begin position="91"/>
        <end position="234"/>
    </location>
</feature>
<evidence type="ECO:0000259" key="9">
    <source>
        <dbReference type="Pfam" id="PF25917"/>
    </source>
</evidence>
<dbReference type="Pfam" id="PF25967">
    <property type="entry name" value="RND-MFP_C"/>
    <property type="match status" value="1"/>
</dbReference>
<protein>
    <submittedName>
        <fullName evidence="12">Multidrug transporter subunit MdtA</fullName>
    </submittedName>
</protein>
<dbReference type="SUPFAM" id="SSF111369">
    <property type="entry name" value="HlyD-like secretion proteins"/>
    <property type="match status" value="1"/>
</dbReference>
<feature type="transmembrane region" description="Helical" evidence="7">
    <location>
        <begin position="18"/>
        <end position="36"/>
    </location>
</feature>
<evidence type="ECO:0000256" key="4">
    <source>
        <dbReference type="ARBA" id="ARBA00022475"/>
    </source>
</evidence>
<reference evidence="12 13" key="1">
    <citation type="submission" date="2017-05" db="EMBL/GenBank/DDBJ databases">
        <title>Complete and WGS of Bordetella genogroups.</title>
        <authorList>
            <person name="Spilker T."/>
            <person name="Lipuma J."/>
        </authorList>
    </citation>
    <scope>NUCLEOTIDE SEQUENCE [LARGE SCALE GENOMIC DNA]</scope>
    <source>
        <strain evidence="12 13">AU3139</strain>
    </source>
</reference>
<evidence type="ECO:0000259" key="10">
    <source>
        <dbReference type="Pfam" id="PF25944"/>
    </source>
</evidence>
<dbReference type="NCBIfam" id="TIGR01730">
    <property type="entry name" value="RND_mfp"/>
    <property type="match status" value="1"/>
</dbReference>
<name>A0ABX4FGJ6_9BORD</name>
<dbReference type="Gene3D" id="1.10.287.470">
    <property type="entry name" value="Helix hairpin bin"/>
    <property type="match status" value="1"/>
</dbReference>
<feature type="domain" description="Multidrug resistance protein MdtA-like alpha-helical hairpin" evidence="8">
    <location>
        <begin position="132"/>
        <end position="201"/>
    </location>
</feature>
<dbReference type="Pfam" id="PF25944">
    <property type="entry name" value="Beta-barrel_RND"/>
    <property type="match status" value="1"/>
</dbReference>
<evidence type="ECO:0000256" key="3">
    <source>
        <dbReference type="ARBA" id="ARBA00022448"/>
    </source>
</evidence>
<dbReference type="Gene3D" id="2.40.420.20">
    <property type="match status" value="1"/>
</dbReference>
<evidence type="ECO:0000313" key="12">
    <source>
        <dbReference type="EMBL" id="OZI80632.1"/>
    </source>
</evidence>
<keyword evidence="3" id="KW-0813">Transport</keyword>
<dbReference type="Proteomes" id="UP000216524">
    <property type="component" value="Unassembled WGS sequence"/>
</dbReference>
<evidence type="ECO:0000259" key="11">
    <source>
        <dbReference type="Pfam" id="PF25967"/>
    </source>
</evidence>
<dbReference type="RefSeq" id="WP_033461601.1">
    <property type="nucleotide sequence ID" value="NZ_NEVV01000001.1"/>
</dbReference>
<dbReference type="InterPro" id="IPR058624">
    <property type="entry name" value="MdtA-like_HH"/>
</dbReference>
<evidence type="ECO:0000256" key="6">
    <source>
        <dbReference type="ARBA" id="ARBA00023136"/>
    </source>
</evidence>
<dbReference type="InterPro" id="IPR058626">
    <property type="entry name" value="MdtA-like_b-barrel"/>
</dbReference>
<keyword evidence="13" id="KW-1185">Reference proteome</keyword>
<keyword evidence="7" id="KW-0812">Transmembrane</keyword>
<evidence type="ECO:0000313" key="13">
    <source>
        <dbReference type="Proteomes" id="UP000216524"/>
    </source>
</evidence>
<evidence type="ECO:0000256" key="5">
    <source>
        <dbReference type="ARBA" id="ARBA00022519"/>
    </source>
</evidence>
<comment type="subcellular location">
    <subcellularLocation>
        <location evidence="1">Cell membrane</location>
    </subcellularLocation>
</comment>
<dbReference type="InterPro" id="IPR006143">
    <property type="entry name" value="RND_pump_MFP"/>
</dbReference>
<dbReference type="EMBL" id="NEVV01000001">
    <property type="protein sequence ID" value="OZI80632.1"/>
    <property type="molecule type" value="Genomic_DNA"/>
</dbReference>
<dbReference type="InterPro" id="IPR058627">
    <property type="entry name" value="MdtA-like_C"/>
</dbReference>
<evidence type="ECO:0000256" key="1">
    <source>
        <dbReference type="ARBA" id="ARBA00004236"/>
    </source>
</evidence>
<dbReference type="NCBIfam" id="NF008589">
    <property type="entry name" value="PRK11556.1"/>
    <property type="match status" value="1"/>
</dbReference>
<dbReference type="PANTHER" id="PTHR30469:SF12">
    <property type="entry name" value="MULTIDRUG RESISTANCE PROTEIN MDTA"/>
    <property type="match status" value="1"/>
</dbReference>
<keyword evidence="6 7" id="KW-0472">Membrane</keyword>
<organism evidence="12 13">
    <name type="scientific">Bordetella genomosp. 6</name>
    <dbReference type="NCBI Taxonomy" id="463024"/>
    <lineage>
        <taxon>Bacteria</taxon>
        <taxon>Pseudomonadati</taxon>
        <taxon>Pseudomonadota</taxon>
        <taxon>Betaproteobacteria</taxon>
        <taxon>Burkholderiales</taxon>
        <taxon>Alcaligenaceae</taxon>
        <taxon>Bordetella</taxon>
    </lineage>
</organism>
<feature type="domain" description="Multidrug resistance protein MdtA-like C-terminal permuted SH3" evidence="11">
    <location>
        <begin position="329"/>
        <end position="386"/>
    </location>
</feature>
<dbReference type="PANTHER" id="PTHR30469">
    <property type="entry name" value="MULTIDRUG RESISTANCE PROTEIN MDTA"/>
    <property type="match status" value="1"/>
</dbReference>
<evidence type="ECO:0000256" key="2">
    <source>
        <dbReference type="ARBA" id="ARBA00009477"/>
    </source>
</evidence>
<keyword evidence="5" id="KW-0997">Cell inner membrane</keyword>
<proteinExistence type="inferred from homology"/>
<comment type="caution">
    <text evidence="12">The sequence shown here is derived from an EMBL/GenBank/DDBJ whole genome shotgun (WGS) entry which is preliminary data.</text>
</comment>
<dbReference type="Pfam" id="PF25917">
    <property type="entry name" value="BSH_RND"/>
    <property type="match status" value="1"/>
</dbReference>
<evidence type="ECO:0000256" key="7">
    <source>
        <dbReference type="SAM" id="Phobius"/>
    </source>
</evidence>
<feature type="domain" description="Multidrug resistance protein MdtA-like beta-barrel" evidence="10">
    <location>
        <begin position="238"/>
        <end position="321"/>
    </location>
</feature>
<comment type="similarity">
    <text evidence="2">Belongs to the membrane fusion protein (MFP) (TC 8.A.1) family.</text>
</comment>
<dbReference type="Gene3D" id="2.40.50.100">
    <property type="match status" value="1"/>
</dbReference>
<gene>
    <name evidence="12" type="ORF">CAL23_02545</name>
</gene>
<evidence type="ECO:0000259" key="8">
    <source>
        <dbReference type="Pfam" id="PF25876"/>
    </source>
</evidence>
<keyword evidence="7" id="KW-1133">Transmembrane helix</keyword>
<dbReference type="Gene3D" id="2.40.30.170">
    <property type="match status" value="1"/>
</dbReference>
<dbReference type="Pfam" id="PF25876">
    <property type="entry name" value="HH_MFP_RND"/>
    <property type="match status" value="1"/>
</dbReference>
<keyword evidence="4" id="KW-1003">Cell membrane</keyword>
<sequence length="416" mass="44868">MPESRSVAPPARQGRRRLIAAAIAVLAVLALAWWLWPKDTGGQQGRPGGRGAMRGGPASMMNMAVPVRVGEARTQDIQIVLRALGTVTAYNTVTVRSRVDGELVKVAFQEGQHVQAGDLLAQVDPRPFEVALAQAQGQQQQNLAQLENARRDLQRYQTLYKQDSIARQQLDTQAALVRQYEGTIKSDQAAVDSARLQLNFSRITAPIAGRLGLRQVDQGNLISSGDANGLVVITQTQPIAVVFTLPETQLPEVLQQLRAGRQLPVEAYDRADTRRIASGQLETVDNQIDVATGTVKLKARFDNAEEALFPNQFVNVRLYVETRSGMTAIPNAAVQQGSAGAFVFLAQPDDTVAVRQVKLGAINGDWVAVNEGLQPGDKVVVEGMDRLRAGARIDIVTGTTPEAAAPVNTGAPRRTP</sequence>